<comment type="caution">
    <text evidence="2">The sequence shown here is derived from an EMBL/GenBank/DDBJ whole genome shotgun (WGS) entry which is preliminary data.</text>
</comment>
<evidence type="ECO:0000313" key="3">
    <source>
        <dbReference type="Proteomes" id="UP000029995"/>
    </source>
</evidence>
<name>A0A0A0CZD4_9PROT</name>
<dbReference type="InterPro" id="IPR037401">
    <property type="entry name" value="SnoaL-like"/>
</dbReference>
<protein>
    <recommendedName>
        <fullName evidence="1">SnoaL-like domain-containing protein</fullName>
    </recommendedName>
</protein>
<reference evidence="2 3" key="1">
    <citation type="submission" date="2014-01" db="EMBL/GenBank/DDBJ databases">
        <title>Genome sequence determination for a cystic fibrosis isolate, Inquilinus limosus.</title>
        <authorList>
            <person name="Pino M."/>
            <person name="Di Conza J."/>
            <person name="Gutkind G."/>
        </authorList>
    </citation>
    <scope>NUCLEOTIDE SEQUENCE [LARGE SCALE GENOMIC DNA]</scope>
    <source>
        <strain evidence="2 3">MP06</strain>
    </source>
</reference>
<feature type="non-terminal residue" evidence="2">
    <location>
        <position position="159"/>
    </location>
</feature>
<organism evidence="2 3">
    <name type="scientific">Inquilinus limosus MP06</name>
    <dbReference type="NCBI Taxonomy" id="1398085"/>
    <lineage>
        <taxon>Bacteria</taxon>
        <taxon>Pseudomonadati</taxon>
        <taxon>Pseudomonadota</taxon>
        <taxon>Alphaproteobacteria</taxon>
        <taxon>Rhodospirillales</taxon>
        <taxon>Rhodospirillaceae</taxon>
        <taxon>Inquilinus</taxon>
    </lineage>
</organism>
<proteinExistence type="predicted"/>
<dbReference type="SUPFAM" id="SSF54427">
    <property type="entry name" value="NTF2-like"/>
    <property type="match status" value="1"/>
</dbReference>
<dbReference type="AlphaFoldDB" id="A0A0A0CZD4"/>
<dbReference type="EMBL" id="JANX01000662">
    <property type="protein sequence ID" value="KGM30888.1"/>
    <property type="molecule type" value="Genomic_DNA"/>
</dbReference>
<dbReference type="OrthoDB" id="6657864at2"/>
<evidence type="ECO:0000259" key="1">
    <source>
        <dbReference type="Pfam" id="PF12680"/>
    </source>
</evidence>
<dbReference type="RefSeq" id="WP_034847272.1">
    <property type="nucleotide sequence ID" value="NZ_JANX01000662.1"/>
</dbReference>
<feature type="domain" description="SnoaL-like" evidence="1">
    <location>
        <begin position="18"/>
        <end position="123"/>
    </location>
</feature>
<dbReference type="InterPro" id="IPR032710">
    <property type="entry name" value="NTF2-like_dom_sf"/>
</dbReference>
<sequence length="159" mass="17122">MPTGPDPGLTEARLKVIDAYFRGADSRDPAWLDLFTEDVELFFPKFGLTRGKTAVAGFAGRLAAELESLEHDIAGLRRIVAGDTIVVEGTEAGVTRAGLRWPDGVVSQGRFCDVFDFAGTLIRSIHIYVDPDFTSADRDRIRILRGEAAAGGGARAALE</sequence>
<dbReference type="Pfam" id="PF12680">
    <property type="entry name" value="SnoaL_2"/>
    <property type="match status" value="1"/>
</dbReference>
<gene>
    <name evidence="2" type="ORF">P409_30425</name>
</gene>
<dbReference type="Gene3D" id="3.10.450.50">
    <property type="match status" value="1"/>
</dbReference>
<dbReference type="Proteomes" id="UP000029995">
    <property type="component" value="Unassembled WGS sequence"/>
</dbReference>
<evidence type="ECO:0000313" key="2">
    <source>
        <dbReference type="EMBL" id="KGM30888.1"/>
    </source>
</evidence>
<accession>A0A0A0CZD4</accession>